<gene>
    <name evidence="1" type="ORF">O6H91_03G081000</name>
</gene>
<comment type="caution">
    <text evidence="1">The sequence shown here is derived from an EMBL/GenBank/DDBJ whole genome shotgun (WGS) entry which is preliminary data.</text>
</comment>
<dbReference type="Proteomes" id="UP001162992">
    <property type="component" value="Chromosome 3"/>
</dbReference>
<evidence type="ECO:0000313" key="1">
    <source>
        <dbReference type="EMBL" id="KAJ7562702.1"/>
    </source>
</evidence>
<evidence type="ECO:0000313" key="2">
    <source>
        <dbReference type="Proteomes" id="UP001162992"/>
    </source>
</evidence>
<proteinExistence type="predicted"/>
<accession>A0ACC2E8G5</accession>
<dbReference type="EMBL" id="CM055094">
    <property type="protein sequence ID" value="KAJ7562702.1"/>
    <property type="molecule type" value="Genomic_DNA"/>
</dbReference>
<name>A0ACC2E8G5_DIPCM</name>
<organism evidence="1 2">
    <name type="scientific">Diphasiastrum complanatum</name>
    <name type="common">Issler's clubmoss</name>
    <name type="synonym">Lycopodium complanatum</name>
    <dbReference type="NCBI Taxonomy" id="34168"/>
    <lineage>
        <taxon>Eukaryota</taxon>
        <taxon>Viridiplantae</taxon>
        <taxon>Streptophyta</taxon>
        <taxon>Embryophyta</taxon>
        <taxon>Tracheophyta</taxon>
        <taxon>Lycopodiopsida</taxon>
        <taxon>Lycopodiales</taxon>
        <taxon>Lycopodiaceae</taxon>
        <taxon>Lycopodioideae</taxon>
        <taxon>Diphasiastrum</taxon>
    </lineage>
</organism>
<reference evidence="2" key="1">
    <citation type="journal article" date="2024" name="Proc. Natl. Acad. Sci. U.S.A.">
        <title>Extraordinary preservation of gene collinearity over three hundred million years revealed in homosporous lycophytes.</title>
        <authorList>
            <person name="Li C."/>
            <person name="Wickell D."/>
            <person name="Kuo L.Y."/>
            <person name="Chen X."/>
            <person name="Nie B."/>
            <person name="Liao X."/>
            <person name="Peng D."/>
            <person name="Ji J."/>
            <person name="Jenkins J."/>
            <person name="Williams M."/>
            <person name="Shu S."/>
            <person name="Plott C."/>
            <person name="Barry K."/>
            <person name="Rajasekar S."/>
            <person name="Grimwood J."/>
            <person name="Han X."/>
            <person name="Sun S."/>
            <person name="Hou Z."/>
            <person name="He W."/>
            <person name="Dai G."/>
            <person name="Sun C."/>
            <person name="Schmutz J."/>
            <person name="Leebens-Mack J.H."/>
            <person name="Li F.W."/>
            <person name="Wang L."/>
        </authorList>
    </citation>
    <scope>NUCLEOTIDE SEQUENCE [LARGE SCALE GENOMIC DNA]</scope>
    <source>
        <strain evidence="2">cv. PW_Plant_1</strain>
    </source>
</reference>
<sequence>MPGPQAFLKGSSATKMKMPRPISRHHERLPKKLRVICTDPDATDSSSDEESAFRKDQLMKSAQRRHVQEIAIEANYSSYSSDCEDDWDVPSYISVFTARTMQQSFYEKQVPKSSPQQPSSIIKLENRSVGTCMKTVSRKLSKTSKKKLDGGESGFESSSCGDGTIAKAASKRKVTERRNKYRGVRQRPWGKWAAEIRDPSKGVRVWLGTYDTAEEAAVAYDKAAREIRGCDAHTNFDLNHSSRHHLGLCSPSSGENLSTSRKQDPAEAICTLNTDASSPIELEMDLSLQSEADRPLQLCKEDYPLLLSSLHVAPSVCQELAVSDLVKARSNCPSEAQTTPDDLPSSCPIATADDLVSSMCTLSPTSVLVRSLSLEADPSASMHSHLSPQFSKEISHADLNSFVMFEHVKLGSSQPVFDHLIVCREEEILQQRSTLLANIQDPNVSAGLSSADGAECNSFFVGNDYINVFGMDSCVNTGSEGFSFDLLDPFEFGDGDDIMDINFDSEELAWLNFSENSEKFSMQNVVLA</sequence>
<keyword evidence="2" id="KW-1185">Reference proteome</keyword>
<protein>
    <submittedName>
        <fullName evidence="1">Uncharacterized protein</fullName>
    </submittedName>
</protein>